<dbReference type="Proteomes" id="UP000325577">
    <property type="component" value="Linkage Group LG1"/>
</dbReference>
<keyword evidence="2" id="KW-1185">Reference proteome</keyword>
<accession>A0A5J5BUU9</accession>
<dbReference type="EMBL" id="CM018032">
    <property type="protein sequence ID" value="KAA8546568.1"/>
    <property type="molecule type" value="Genomic_DNA"/>
</dbReference>
<organism evidence="1 2">
    <name type="scientific">Nyssa sinensis</name>
    <dbReference type="NCBI Taxonomy" id="561372"/>
    <lineage>
        <taxon>Eukaryota</taxon>
        <taxon>Viridiplantae</taxon>
        <taxon>Streptophyta</taxon>
        <taxon>Embryophyta</taxon>
        <taxon>Tracheophyta</taxon>
        <taxon>Spermatophyta</taxon>
        <taxon>Magnoliopsida</taxon>
        <taxon>eudicotyledons</taxon>
        <taxon>Gunneridae</taxon>
        <taxon>Pentapetalae</taxon>
        <taxon>asterids</taxon>
        <taxon>Cornales</taxon>
        <taxon>Nyssaceae</taxon>
        <taxon>Nyssa</taxon>
    </lineage>
</organism>
<name>A0A5J5BUU9_9ASTE</name>
<evidence type="ECO:0000313" key="1">
    <source>
        <dbReference type="EMBL" id="KAA8546568.1"/>
    </source>
</evidence>
<dbReference type="AlphaFoldDB" id="A0A5J5BUU9"/>
<sequence length="115" mass="12972">MFELPTCHTILICSWAWLAPSRHLGACRIRSHENRPKQVKWSPTQGQPSLRALQIFVTEHKDLQGIEPAYKYILRSFTLVFLLCSAHSDGASAVVTLAFDELTIGFKSSRICSKL</sequence>
<evidence type="ECO:0000313" key="2">
    <source>
        <dbReference type="Proteomes" id="UP000325577"/>
    </source>
</evidence>
<proteinExistence type="predicted"/>
<protein>
    <submittedName>
        <fullName evidence="1">Uncharacterized protein</fullName>
    </submittedName>
</protein>
<gene>
    <name evidence="1" type="ORF">F0562_002693</name>
</gene>
<reference evidence="1 2" key="1">
    <citation type="submission" date="2019-09" db="EMBL/GenBank/DDBJ databases">
        <title>A chromosome-level genome assembly of the Chinese tupelo Nyssa sinensis.</title>
        <authorList>
            <person name="Yang X."/>
            <person name="Kang M."/>
            <person name="Yang Y."/>
            <person name="Xiong H."/>
            <person name="Wang M."/>
            <person name="Zhang Z."/>
            <person name="Wang Z."/>
            <person name="Wu H."/>
            <person name="Ma T."/>
            <person name="Liu J."/>
            <person name="Xi Z."/>
        </authorList>
    </citation>
    <scope>NUCLEOTIDE SEQUENCE [LARGE SCALE GENOMIC DNA]</scope>
    <source>
        <strain evidence="1">J267</strain>
        <tissue evidence="1">Leaf</tissue>
    </source>
</reference>